<evidence type="ECO:0000256" key="1">
    <source>
        <dbReference type="ARBA" id="ARBA00008679"/>
    </source>
</evidence>
<accession>A0A543HA41</accession>
<comment type="similarity">
    <text evidence="1">Belongs to the aldolase LacD family.</text>
</comment>
<dbReference type="PANTHER" id="PTHR39340:SF1">
    <property type="entry name" value="SULFOFRUCTOSEPHOSPHATE ALDOLASE"/>
    <property type="match status" value="1"/>
</dbReference>
<dbReference type="PANTHER" id="PTHR39340">
    <property type="entry name" value="SULFOFRUCTOSEPHOSPHATE ALDOLASE"/>
    <property type="match status" value="1"/>
</dbReference>
<organism evidence="3 4">
    <name type="scientific">Humibacillus xanthopallidus</name>
    <dbReference type="NCBI Taxonomy" id="412689"/>
    <lineage>
        <taxon>Bacteria</taxon>
        <taxon>Bacillati</taxon>
        <taxon>Actinomycetota</taxon>
        <taxon>Actinomycetes</taxon>
        <taxon>Micrococcales</taxon>
        <taxon>Intrasporangiaceae</taxon>
        <taxon>Humibacillus</taxon>
    </lineage>
</organism>
<dbReference type="Pfam" id="PF01791">
    <property type="entry name" value="DeoC"/>
    <property type="match status" value="1"/>
</dbReference>
<dbReference type="EMBL" id="VFPM01000005">
    <property type="protein sequence ID" value="TQM55207.1"/>
    <property type="molecule type" value="Genomic_DNA"/>
</dbReference>
<comment type="caution">
    <text evidence="3">The sequence shown here is derived from an EMBL/GenBank/DDBJ whole genome shotgun (WGS) entry which is preliminary data.</text>
</comment>
<dbReference type="AlphaFoldDB" id="A0A543HA41"/>
<dbReference type="GO" id="GO:1902777">
    <property type="term" value="P:6-sulfoquinovose(1-) catabolic process"/>
    <property type="evidence" value="ECO:0007669"/>
    <property type="project" value="TreeGrafter"/>
</dbReference>
<evidence type="ECO:0000256" key="2">
    <source>
        <dbReference type="ARBA" id="ARBA00023239"/>
    </source>
</evidence>
<dbReference type="InterPro" id="IPR050552">
    <property type="entry name" value="LacD_aldolase"/>
</dbReference>
<dbReference type="OrthoDB" id="9802970at2"/>
<evidence type="ECO:0000313" key="4">
    <source>
        <dbReference type="Proteomes" id="UP000316747"/>
    </source>
</evidence>
<name>A0A543HA41_9MICO</name>
<reference evidence="3 4" key="1">
    <citation type="submission" date="2019-06" db="EMBL/GenBank/DDBJ databases">
        <title>Genome sequencing of plant associated microbes to promote plant fitness in Sorghum bicolor and Oryza sativa.</title>
        <authorList>
            <person name="Coleman-Derr D."/>
        </authorList>
    </citation>
    <scope>NUCLEOTIDE SEQUENCE [LARGE SCALE GENOMIC DNA]</scope>
    <source>
        <strain evidence="3 4">KV-663</strain>
    </source>
</reference>
<keyword evidence="2" id="KW-0456">Lyase</keyword>
<dbReference type="SMART" id="SM01133">
    <property type="entry name" value="DeoC"/>
    <property type="match status" value="1"/>
</dbReference>
<dbReference type="InterPro" id="IPR013785">
    <property type="entry name" value="Aldolase_TIM"/>
</dbReference>
<dbReference type="Gene3D" id="3.20.20.70">
    <property type="entry name" value="Aldolase class I"/>
    <property type="match status" value="1"/>
</dbReference>
<dbReference type="RefSeq" id="WP_141847394.1">
    <property type="nucleotide sequence ID" value="NZ_VFPM01000005.1"/>
</dbReference>
<dbReference type="GO" id="GO:0061595">
    <property type="term" value="F:6-deoxy-6-sulfofructose-1-phosphate aldolase activity"/>
    <property type="evidence" value="ECO:0007669"/>
    <property type="project" value="TreeGrafter"/>
</dbReference>
<protein>
    <submittedName>
        <fullName evidence="3">Sulfofructosephosphate aldolase</fullName>
    </submittedName>
</protein>
<dbReference type="InterPro" id="IPR002915">
    <property type="entry name" value="DeoC/FbaB/LacD_aldolase"/>
</dbReference>
<dbReference type="SUPFAM" id="SSF51569">
    <property type="entry name" value="Aldolase"/>
    <property type="match status" value="1"/>
</dbReference>
<keyword evidence="4" id="KW-1185">Reference proteome</keyword>
<gene>
    <name evidence="3" type="ORF">FBY41_4535</name>
</gene>
<evidence type="ECO:0000313" key="3">
    <source>
        <dbReference type="EMBL" id="TQM55207.1"/>
    </source>
</evidence>
<dbReference type="Proteomes" id="UP000316747">
    <property type="component" value="Unassembled WGS sequence"/>
</dbReference>
<sequence>MTDITDETPTSRRYGLADVARPSGGFAMLAVDQREAMRAMFAEHQSEPVTDAQLRDFKVAATRVLTPYASAVLVDKQFAFDAVVDAGAVASTCGLIAAADHFIAGNGEFVTAVEIDHDVDPAAVREQGAVAMKLLVIHRPDEAASGRIEMVEEFVDRCRAAGLVSIIEPVAKAPRAGGDWDSEACIIEAARELGSLGADLYKAEVPFKGQGSEDEIRRACAEITAAVSSPWVVLSSGVPADLFPRSVELACREGASGFLAGRAVWASVIGSDDVVRDLHEVSIPRLQRLGQIVDEVVQS</sequence>
<proteinExistence type="inferred from homology"/>